<proteinExistence type="predicted"/>
<comment type="caution">
    <text evidence="3">The sequence shown here is derived from an EMBL/GenBank/DDBJ whole genome shotgun (WGS) entry which is preliminary data.</text>
</comment>
<evidence type="ECO:0000313" key="3">
    <source>
        <dbReference type="EMBL" id="KAF4636608.1"/>
    </source>
</evidence>
<name>A0A8H4RW01_9HELO</name>
<evidence type="ECO:0000313" key="4">
    <source>
        <dbReference type="Proteomes" id="UP000566819"/>
    </source>
</evidence>
<dbReference type="InterPro" id="IPR053208">
    <property type="entry name" value="GMC_Oxidoreductase_CD"/>
</dbReference>
<dbReference type="SUPFAM" id="SSF49344">
    <property type="entry name" value="CBD9-like"/>
    <property type="match status" value="1"/>
</dbReference>
<accession>A0A8H4RW01</accession>
<dbReference type="Gene3D" id="2.60.40.1210">
    <property type="entry name" value="Cellobiose dehydrogenase, cytochrome domain"/>
    <property type="match status" value="1"/>
</dbReference>
<feature type="domain" description="Cellobiose dehydrogenase-like cytochrome" evidence="2">
    <location>
        <begin position="23"/>
        <end position="193"/>
    </location>
</feature>
<evidence type="ECO:0000256" key="1">
    <source>
        <dbReference type="SAM" id="SignalP"/>
    </source>
</evidence>
<dbReference type="InterPro" id="IPR015920">
    <property type="entry name" value="Cellobiose_DH-like_cyt"/>
</dbReference>
<protein>
    <recommendedName>
        <fullName evidence="2">Cellobiose dehydrogenase-like cytochrome domain-containing protein</fullName>
    </recommendedName>
</protein>
<dbReference type="Proteomes" id="UP000566819">
    <property type="component" value="Unassembled WGS sequence"/>
</dbReference>
<dbReference type="Pfam" id="PF16010">
    <property type="entry name" value="CDH-cyt"/>
    <property type="match status" value="1"/>
</dbReference>
<dbReference type="PANTHER" id="PTHR47190">
    <property type="entry name" value="DEHYDROGENASE, PUTATIVE-RELATED"/>
    <property type="match status" value="1"/>
</dbReference>
<organism evidence="3 4">
    <name type="scientific">Cudoniella acicularis</name>
    <dbReference type="NCBI Taxonomy" id="354080"/>
    <lineage>
        <taxon>Eukaryota</taxon>
        <taxon>Fungi</taxon>
        <taxon>Dikarya</taxon>
        <taxon>Ascomycota</taxon>
        <taxon>Pezizomycotina</taxon>
        <taxon>Leotiomycetes</taxon>
        <taxon>Helotiales</taxon>
        <taxon>Tricladiaceae</taxon>
        <taxon>Cudoniella</taxon>
    </lineage>
</organism>
<evidence type="ECO:0000259" key="2">
    <source>
        <dbReference type="Pfam" id="PF16010"/>
    </source>
</evidence>
<keyword evidence="4" id="KW-1185">Reference proteome</keyword>
<feature type="signal peptide" evidence="1">
    <location>
        <begin position="1"/>
        <end position="17"/>
    </location>
</feature>
<keyword evidence="1" id="KW-0732">Signal</keyword>
<dbReference type="CDD" id="cd09630">
    <property type="entry name" value="CDH_like_cytochrome"/>
    <property type="match status" value="1"/>
</dbReference>
<gene>
    <name evidence="3" type="ORF">G7Y89_g1471</name>
</gene>
<dbReference type="AlphaFoldDB" id="A0A8H4RW01"/>
<dbReference type="PANTHER" id="PTHR47190:SF1">
    <property type="entry name" value="GLUCOSE-METHANOL-CHOLINE OXIDOREDUCTASE N-TERMINAL DOMAIN-CONTAINING PROTEIN"/>
    <property type="match status" value="1"/>
</dbReference>
<reference evidence="3 4" key="1">
    <citation type="submission" date="2020-03" db="EMBL/GenBank/DDBJ databases">
        <title>Draft Genome Sequence of Cudoniella acicularis.</title>
        <authorList>
            <person name="Buettner E."/>
            <person name="Kellner H."/>
        </authorList>
    </citation>
    <scope>NUCLEOTIDE SEQUENCE [LARGE SCALE GENOMIC DNA]</scope>
    <source>
        <strain evidence="3 4">DSM 108380</strain>
    </source>
</reference>
<feature type="chain" id="PRO_5034809302" description="Cellobiose dehydrogenase-like cytochrome domain-containing protein" evidence="1">
    <location>
        <begin position="18"/>
        <end position="212"/>
    </location>
</feature>
<sequence>MLLSSILLGALAGSAAALGTEKFTEPKTGFTVTGYISSPYSFGVALPQTPGQDFIGVVVGTKANGYVGTSLGGPMLNALLLVVWPNGQKVLASLRKTANYGTPAIATGSFSLSTIEKGTYVNSTHFTYTFLCKSCLQGDGLTFSPTEASAVLGFAISKAAPVTKSSVTTSFPKHDQQGNYQLDMTQATTASYASYAALANVTKLAVGFEFEA</sequence>
<dbReference type="OrthoDB" id="413885at2759"/>
<dbReference type="EMBL" id="JAAMPI010000057">
    <property type="protein sequence ID" value="KAF4636608.1"/>
    <property type="molecule type" value="Genomic_DNA"/>
</dbReference>